<dbReference type="GO" id="GO:0005829">
    <property type="term" value="C:cytosol"/>
    <property type="evidence" value="ECO:0007669"/>
    <property type="project" value="TreeGrafter"/>
</dbReference>
<evidence type="ECO:0000259" key="5">
    <source>
        <dbReference type="PROSITE" id="PS50931"/>
    </source>
</evidence>
<dbReference type="SUPFAM" id="SSF53850">
    <property type="entry name" value="Periplasmic binding protein-like II"/>
    <property type="match status" value="1"/>
</dbReference>
<dbReference type="FunFam" id="1.10.10.10:FF:000001">
    <property type="entry name" value="LysR family transcriptional regulator"/>
    <property type="match status" value="1"/>
</dbReference>
<dbReference type="RefSeq" id="WP_211325653.1">
    <property type="nucleotide sequence ID" value="NZ_QNRR01000009.1"/>
</dbReference>
<dbReference type="CDD" id="cd05466">
    <property type="entry name" value="PBP2_LTTR_substrate"/>
    <property type="match status" value="1"/>
</dbReference>
<dbReference type="AlphaFoldDB" id="A0A366HC27"/>
<evidence type="ECO:0000313" key="7">
    <source>
        <dbReference type="Proteomes" id="UP000253426"/>
    </source>
</evidence>
<evidence type="ECO:0000313" key="6">
    <source>
        <dbReference type="EMBL" id="RBP39837.1"/>
    </source>
</evidence>
<feature type="domain" description="HTH lysR-type" evidence="5">
    <location>
        <begin position="13"/>
        <end position="70"/>
    </location>
</feature>
<evidence type="ECO:0000256" key="4">
    <source>
        <dbReference type="ARBA" id="ARBA00023163"/>
    </source>
</evidence>
<dbReference type="PRINTS" id="PR00039">
    <property type="entry name" value="HTHLYSR"/>
</dbReference>
<dbReference type="InterPro" id="IPR050950">
    <property type="entry name" value="HTH-type_LysR_regulators"/>
</dbReference>
<dbReference type="GO" id="GO:0003700">
    <property type="term" value="F:DNA-binding transcription factor activity"/>
    <property type="evidence" value="ECO:0007669"/>
    <property type="project" value="InterPro"/>
</dbReference>
<dbReference type="InterPro" id="IPR005119">
    <property type="entry name" value="LysR_subst-bd"/>
</dbReference>
<proteinExistence type="inferred from homology"/>
<dbReference type="Gene3D" id="1.10.10.10">
    <property type="entry name" value="Winged helix-like DNA-binding domain superfamily/Winged helix DNA-binding domain"/>
    <property type="match status" value="1"/>
</dbReference>
<evidence type="ECO:0000256" key="1">
    <source>
        <dbReference type="ARBA" id="ARBA00009437"/>
    </source>
</evidence>
<name>A0A366HC27_9BACT</name>
<dbReference type="EMBL" id="QNRR01000009">
    <property type="protein sequence ID" value="RBP39837.1"/>
    <property type="molecule type" value="Genomic_DNA"/>
</dbReference>
<dbReference type="InterPro" id="IPR036388">
    <property type="entry name" value="WH-like_DNA-bd_sf"/>
</dbReference>
<dbReference type="InterPro" id="IPR036390">
    <property type="entry name" value="WH_DNA-bd_sf"/>
</dbReference>
<dbReference type="InterPro" id="IPR000847">
    <property type="entry name" value="LysR_HTH_N"/>
</dbReference>
<dbReference type="PANTHER" id="PTHR30419">
    <property type="entry name" value="HTH-TYPE TRANSCRIPTIONAL REGULATOR YBHD"/>
    <property type="match status" value="1"/>
</dbReference>
<dbReference type="SUPFAM" id="SSF46785">
    <property type="entry name" value="Winged helix' DNA-binding domain"/>
    <property type="match status" value="1"/>
</dbReference>
<reference evidence="6 7" key="1">
    <citation type="submission" date="2018-06" db="EMBL/GenBank/DDBJ databases">
        <title>Genomic Encyclopedia of Type Strains, Phase IV (KMG-IV): sequencing the most valuable type-strain genomes for metagenomic binning, comparative biology and taxonomic classification.</title>
        <authorList>
            <person name="Goeker M."/>
        </authorList>
    </citation>
    <scope>NUCLEOTIDE SEQUENCE [LARGE SCALE GENOMIC DNA]</scope>
    <source>
        <strain evidence="6 7">DSM 25532</strain>
    </source>
</reference>
<evidence type="ECO:0000256" key="3">
    <source>
        <dbReference type="ARBA" id="ARBA00023125"/>
    </source>
</evidence>
<organism evidence="6 7">
    <name type="scientific">Roseimicrobium gellanilyticum</name>
    <dbReference type="NCBI Taxonomy" id="748857"/>
    <lineage>
        <taxon>Bacteria</taxon>
        <taxon>Pseudomonadati</taxon>
        <taxon>Verrucomicrobiota</taxon>
        <taxon>Verrucomicrobiia</taxon>
        <taxon>Verrucomicrobiales</taxon>
        <taxon>Verrucomicrobiaceae</taxon>
        <taxon>Roseimicrobium</taxon>
    </lineage>
</organism>
<keyword evidence="7" id="KW-1185">Reference proteome</keyword>
<dbReference type="Gene3D" id="3.40.190.290">
    <property type="match status" value="1"/>
</dbReference>
<evidence type="ECO:0000256" key="2">
    <source>
        <dbReference type="ARBA" id="ARBA00023015"/>
    </source>
</evidence>
<keyword evidence="2" id="KW-0805">Transcription regulation</keyword>
<gene>
    <name evidence="6" type="ORF">DES53_109265</name>
</gene>
<protein>
    <submittedName>
        <fullName evidence="6">DNA-binding transcriptional LysR family regulator</fullName>
    </submittedName>
</protein>
<comment type="similarity">
    <text evidence="1">Belongs to the LysR transcriptional regulatory family.</text>
</comment>
<comment type="caution">
    <text evidence="6">The sequence shown here is derived from an EMBL/GenBank/DDBJ whole genome shotgun (WGS) entry which is preliminary data.</text>
</comment>
<dbReference type="Pfam" id="PF00126">
    <property type="entry name" value="HTH_1"/>
    <property type="match status" value="1"/>
</dbReference>
<dbReference type="Pfam" id="PF03466">
    <property type="entry name" value="LysR_substrate"/>
    <property type="match status" value="1"/>
</dbReference>
<keyword evidence="4" id="KW-0804">Transcription</keyword>
<dbReference type="PROSITE" id="PS50931">
    <property type="entry name" value="HTH_LYSR"/>
    <property type="match status" value="1"/>
</dbReference>
<dbReference type="GO" id="GO:0003677">
    <property type="term" value="F:DNA binding"/>
    <property type="evidence" value="ECO:0007669"/>
    <property type="project" value="UniProtKB-KW"/>
</dbReference>
<sequence>MHMAHDFLATSPFDLRDLHHFHALAESGSFTVAARNVGLTQSSLTRAIQGMEQRLGISLFERTTRRVTLTEAGLYLKQHSRRLVGDVDAVLKRIREEFTEARREVKVGISRSVTLAHLPGLFAASQRHQPEVFTRVYHQDSAAILEALDQRELDLGILCPPRRLHPSLEITHQFQDVFALIAARDAVAPPATANSRTWRSWLTHQRWLMLDPRTNTGRAMRSWLHEQNLEIEPAMELDSFDVVIQLVATGMGIGLVPRRSLAAFARRQAVQRLTWKPRFTRELAVLARKERKRAAHVQGFVDHILF</sequence>
<keyword evidence="3 6" id="KW-0238">DNA-binding</keyword>
<accession>A0A366HC27</accession>
<dbReference type="Proteomes" id="UP000253426">
    <property type="component" value="Unassembled WGS sequence"/>
</dbReference>